<dbReference type="Gene3D" id="3.40.50.2000">
    <property type="entry name" value="Glycogen Phosphorylase B"/>
    <property type="match status" value="2"/>
</dbReference>
<dbReference type="PANTHER" id="PTHR12526:SF630">
    <property type="entry name" value="GLYCOSYLTRANSFERASE"/>
    <property type="match status" value="1"/>
</dbReference>
<evidence type="ECO:0000259" key="2">
    <source>
        <dbReference type="Pfam" id="PF13439"/>
    </source>
</evidence>
<sequence length="346" mass="39375">MKVLHVIGTFNNGGIENLLVNLTRQQVNQGLEVGLMITTNSYSEAMIKALDSRVSVLYVQKPVGNHNPFYFFKINWMYHKFSPDILHLHSPYTTPYFKSLGRKEKRFVHIHNNVDIYGYDKSVNQYLAISQCVYDVYKAHINNDYCTICYNGIDFYAVKEKTIYKDKPVRMVQVGRLLMEVKGQDITLQALEMLIKDGCNLRLEFWGNGPDIGRLRNMVKEKGLESYVKVAGDVDNNYICNHLCDFDIAVYSSRHEGLGIAAIEAMGAGVPVVLSNVDGHKEVSENGAVCSLFKSEEPHSLADEIKKITDNYQEAIALSHKAKKYVRDSFSIEKMASQLLNIYQNY</sequence>
<feature type="domain" description="Glycosyltransferase subfamily 4-like N-terminal" evidence="2">
    <location>
        <begin position="13"/>
        <end position="154"/>
    </location>
</feature>
<evidence type="ECO:0000313" key="3">
    <source>
        <dbReference type="EMBL" id="GJG33964.1"/>
    </source>
</evidence>
<organism evidence="3 4">
    <name type="scientific">Xylanibacter ruminicola</name>
    <name type="common">Prevotella ruminicola</name>
    <dbReference type="NCBI Taxonomy" id="839"/>
    <lineage>
        <taxon>Bacteria</taxon>
        <taxon>Pseudomonadati</taxon>
        <taxon>Bacteroidota</taxon>
        <taxon>Bacteroidia</taxon>
        <taxon>Bacteroidales</taxon>
        <taxon>Prevotellaceae</taxon>
        <taxon>Xylanibacter</taxon>
    </lineage>
</organism>
<dbReference type="SUPFAM" id="SSF53756">
    <property type="entry name" value="UDP-Glycosyltransferase/glycogen phosphorylase"/>
    <property type="match status" value="1"/>
</dbReference>
<dbReference type="GeneID" id="31501085"/>
<dbReference type="Pfam" id="PF00534">
    <property type="entry name" value="Glycos_transf_1"/>
    <property type="match status" value="1"/>
</dbReference>
<evidence type="ECO:0000259" key="1">
    <source>
        <dbReference type="Pfam" id="PF00534"/>
    </source>
</evidence>
<protein>
    <submittedName>
        <fullName evidence="3">Glycosyltransferase family 1 protein</fullName>
    </submittedName>
</protein>
<dbReference type="Pfam" id="PF13439">
    <property type="entry name" value="Glyco_transf_4"/>
    <property type="match status" value="1"/>
</dbReference>
<gene>
    <name evidence="3" type="ORF">PRMUPPPA20_20730</name>
</gene>
<dbReference type="InterPro" id="IPR028098">
    <property type="entry name" value="Glyco_trans_4-like_N"/>
</dbReference>
<proteinExistence type="predicted"/>
<dbReference type="OMA" id="GWIFENE"/>
<dbReference type="EMBL" id="BPTT01000001">
    <property type="protein sequence ID" value="GJG33964.1"/>
    <property type="molecule type" value="Genomic_DNA"/>
</dbReference>
<evidence type="ECO:0000313" key="4">
    <source>
        <dbReference type="Proteomes" id="UP000887097"/>
    </source>
</evidence>
<name>A0AA37MPY3_XYLRU</name>
<accession>A0AA37MPY3</accession>
<dbReference type="CDD" id="cd03801">
    <property type="entry name" value="GT4_PimA-like"/>
    <property type="match status" value="1"/>
</dbReference>
<reference evidence="3" key="1">
    <citation type="submission" date="2021-08" db="EMBL/GenBank/DDBJ databases">
        <title>Prevotella lacticifex sp. nov., isolated from rumen of cow.</title>
        <authorList>
            <person name="Shinkai T."/>
            <person name="Ikeyama N."/>
            <person name="Kumagai M."/>
            <person name="Ohmori H."/>
            <person name="Sakamoto M."/>
            <person name="Ohkuma M."/>
            <person name="Mitsumori M."/>
        </authorList>
    </citation>
    <scope>NUCLEOTIDE SEQUENCE</scope>
    <source>
        <strain evidence="3">JCM 8259</strain>
    </source>
</reference>
<dbReference type="Proteomes" id="UP000887097">
    <property type="component" value="Unassembled WGS sequence"/>
</dbReference>
<dbReference type="GO" id="GO:0016757">
    <property type="term" value="F:glycosyltransferase activity"/>
    <property type="evidence" value="ECO:0007669"/>
    <property type="project" value="InterPro"/>
</dbReference>
<feature type="domain" description="Glycosyl transferase family 1" evidence="1">
    <location>
        <begin position="161"/>
        <end position="324"/>
    </location>
</feature>
<dbReference type="AlphaFoldDB" id="A0AA37MPY3"/>
<dbReference type="InterPro" id="IPR001296">
    <property type="entry name" value="Glyco_trans_1"/>
</dbReference>
<comment type="caution">
    <text evidence="3">The sequence shown here is derived from an EMBL/GenBank/DDBJ whole genome shotgun (WGS) entry which is preliminary data.</text>
</comment>
<dbReference type="PANTHER" id="PTHR12526">
    <property type="entry name" value="GLYCOSYLTRANSFERASE"/>
    <property type="match status" value="1"/>
</dbReference>
<dbReference type="RefSeq" id="WP_013065419.1">
    <property type="nucleotide sequence ID" value="NZ_BPTT01000001.1"/>
</dbReference>